<name>A0A183FTF9_HELPZ</name>
<dbReference type="EMBL" id="UZAH01027070">
    <property type="protein sequence ID" value="VDO88293.1"/>
    <property type="molecule type" value="Genomic_DNA"/>
</dbReference>
<proteinExistence type="predicted"/>
<gene>
    <name evidence="2" type="ORF">HPBE_LOCUS11347</name>
</gene>
<evidence type="ECO:0000256" key="1">
    <source>
        <dbReference type="SAM" id="MobiDB-lite"/>
    </source>
</evidence>
<dbReference type="AlphaFoldDB" id="A0A183FTF9"/>
<evidence type="ECO:0000313" key="4">
    <source>
        <dbReference type="WBParaSite" id="HPBE_0001135001-mRNA-1"/>
    </source>
</evidence>
<dbReference type="Proteomes" id="UP000050761">
    <property type="component" value="Unassembled WGS sequence"/>
</dbReference>
<reference evidence="2 3" key="1">
    <citation type="submission" date="2018-11" db="EMBL/GenBank/DDBJ databases">
        <authorList>
            <consortium name="Pathogen Informatics"/>
        </authorList>
    </citation>
    <scope>NUCLEOTIDE SEQUENCE [LARGE SCALE GENOMIC DNA]</scope>
</reference>
<dbReference type="WBParaSite" id="HPBE_0001135001-mRNA-1">
    <property type="protein sequence ID" value="HPBE_0001135001-mRNA-1"/>
    <property type="gene ID" value="HPBE_0001135001"/>
</dbReference>
<evidence type="ECO:0000313" key="2">
    <source>
        <dbReference type="EMBL" id="VDO88293.1"/>
    </source>
</evidence>
<accession>A0A183FTF9</accession>
<accession>A0A3P8ABK5</accession>
<organism evidence="3 4">
    <name type="scientific">Heligmosomoides polygyrus</name>
    <name type="common">Parasitic roundworm</name>
    <dbReference type="NCBI Taxonomy" id="6339"/>
    <lineage>
        <taxon>Eukaryota</taxon>
        <taxon>Metazoa</taxon>
        <taxon>Ecdysozoa</taxon>
        <taxon>Nematoda</taxon>
        <taxon>Chromadorea</taxon>
        <taxon>Rhabditida</taxon>
        <taxon>Rhabditina</taxon>
        <taxon>Rhabditomorpha</taxon>
        <taxon>Strongyloidea</taxon>
        <taxon>Heligmosomidae</taxon>
        <taxon>Heligmosomoides</taxon>
    </lineage>
</organism>
<evidence type="ECO:0000313" key="3">
    <source>
        <dbReference type="Proteomes" id="UP000050761"/>
    </source>
</evidence>
<reference evidence="4" key="2">
    <citation type="submission" date="2019-09" db="UniProtKB">
        <authorList>
            <consortium name="WormBaseParasite"/>
        </authorList>
    </citation>
    <scope>IDENTIFICATION</scope>
</reference>
<sequence>MHTTEEPCPETSESAPRHHPSSDGSTSGLISTPPGDTTWRRKTDLAAPTQARITDVCLSVDQRKWWSSSNYTTTNDWYRNRIWCVH</sequence>
<keyword evidence="3" id="KW-1185">Reference proteome</keyword>
<feature type="region of interest" description="Disordered" evidence="1">
    <location>
        <begin position="1"/>
        <end position="40"/>
    </location>
</feature>
<protein>
    <submittedName>
        <fullName evidence="2 4">Uncharacterized protein</fullName>
    </submittedName>
</protein>